<dbReference type="EMBL" id="SHLD01000001">
    <property type="protein sequence ID" value="RZU74387.1"/>
    <property type="molecule type" value="Genomic_DNA"/>
</dbReference>
<reference evidence="2 3" key="1">
    <citation type="submission" date="2019-02" db="EMBL/GenBank/DDBJ databases">
        <title>Sequencing the genomes of 1000 actinobacteria strains.</title>
        <authorList>
            <person name="Klenk H.-P."/>
        </authorList>
    </citation>
    <scope>NUCLEOTIDE SEQUENCE [LARGE SCALE GENOMIC DNA]</scope>
    <source>
        <strain evidence="2 3">DSM 45612</strain>
    </source>
</reference>
<feature type="transmembrane region" description="Helical" evidence="1">
    <location>
        <begin position="162"/>
        <end position="182"/>
    </location>
</feature>
<dbReference type="InterPro" id="IPR010640">
    <property type="entry name" value="Low_temperature_requirement_A"/>
</dbReference>
<proteinExistence type="predicted"/>
<dbReference type="PANTHER" id="PTHR36840:SF1">
    <property type="entry name" value="BLL5714 PROTEIN"/>
    <property type="match status" value="1"/>
</dbReference>
<dbReference type="Pfam" id="PF06772">
    <property type="entry name" value="LtrA"/>
    <property type="match status" value="1"/>
</dbReference>
<feature type="transmembrane region" description="Helical" evidence="1">
    <location>
        <begin position="355"/>
        <end position="372"/>
    </location>
</feature>
<feature type="transmembrane region" description="Helical" evidence="1">
    <location>
        <begin position="194"/>
        <end position="213"/>
    </location>
</feature>
<feature type="transmembrane region" description="Helical" evidence="1">
    <location>
        <begin position="225"/>
        <end position="246"/>
    </location>
</feature>
<sequence>MLTPDIRFSPAGRGPIGELLERFHLRRYAEAHAAKFQRFGGQLGRSTVGLVRKAAQGVAGVLTVVVLAASSEPRWPAGRKGCPRAVVAVRGFYVGNVQGPTHGTTTVKADRSGRNGRLMTAGRLGVLLRRPEQPRAAFLELFSDLVFVLAFVRLSQHLLEHLSWTGAFQTLVLLFAMMHVWVSTARFTDLFDPLHPLVQLFTMPIIFGTLVMAAATPEAFGRRGLVFIGAYLALRLGGLAVAIYFLRGHEVQPSAVRILFWVGVASPAWIAGALLPGWVRGALWLTAAGVEYAGIALGFPTPRLGRGGERRFEVVASAEHVAERFQQFFIVALGEPILVTGLTFANGPFGADRSAAALVAFATTALLWRIYIHRAGALLADAIAATTNLNRVAIATVYAHVIMAAGIVTIAVGDELVITHPLGHPDPAWTAVILAGPALFLAGRATFEYAVFGRVSPTRVIGALALVALTPAMRPVPPLAVATTAALILAGVAVADAARTRRFPSEQPSPPG</sequence>
<accession>A0A4Q8B9G9</accession>
<comment type="caution">
    <text evidence="2">The sequence shown here is derived from an EMBL/GenBank/DDBJ whole genome shotgun (WGS) entry which is preliminary data.</text>
</comment>
<feature type="transmembrane region" description="Helical" evidence="1">
    <location>
        <begin position="258"/>
        <end position="275"/>
    </location>
</feature>
<feature type="transmembrane region" description="Helical" evidence="1">
    <location>
        <begin position="392"/>
        <end position="413"/>
    </location>
</feature>
<name>A0A4Q8B9G9_9ACTN</name>
<keyword evidence="1" id="KW-0472">Membrane</keyword>
<feature type="transmembrane region" description="Helical" evidence="1">
    <location>
        <begin position="137"/>
        <end position="156"/>
    </location>
</feature>
<organism evidence="2 3">
    <name type="scientific">Micromonospora kangleipakensis</name>
    <dbReference type="NCBI Taxonomy" id="1077942"/>
    <lineage>
        <taxon>Bacteria</taxon>
        <taxon>Bacillati</taxon>
        <taxon>Actinomycetota</taxon>
        <taxon>Actinomycetes</taxon>
        <taxon>Micromonosporales</taxon>
        <taxon>Micromonosporaceae</taxon>
        <taxon>Micromonospora</taxon>
    </lineage>
</organism>
<feature type="transmembrane region" description="Helical" evidence="1">
    <location>
        <begin position="479"/>
        <end position="498"/>
    </location>
</feature>
<keyword evidence="3" id="KW-1185">Reference proteome</keyword>
<evidence type="ECO:0000256" key="1">
    <source>
        <dbReference type="SAM" id="Phobius"/>
    </source>
</evidence>
<gene>
    <name evidence="2" type="ORF">EV384_2844</name>
</gene>
<protein>
    <submittedName>
        <fullName evidence="2">Low temperature requirement protein LtrA</fullName>
    </submittedName>
</protein>
<dbReference type="RefSeq" id="WP_242624477.1">
    <property type="nucleotide sequence ID" value="NZ_SHLD01000001.1"/>
</dbReference>
<dbReference type="PANTHER" id="PTHR36840">
    <property type="entry name" value="BLL5714 PROTEIN"/>
    <property type="match status" value="1"/>
</dbReference>
<evidence type="ECO:0000313" key="3">
    <source>
        <dbReference type="Proteomes" id="UP000294114"/>
    </source>
</evidence>
<evidence type="ECO:0000313" key="2">
    <source>
        <dbReference type="EMBL" id="RZU74387.1"/>
    </source>
</evidence>
<dbReference type="Proteomes" id="UP000294114">
    <property type="component" value="Unassembled WGS sequence"/>
</dbReference>
<keyword evidence="1" id="KW-1133">Transmembrane helix</keyword>
<dbReference type="AlphaFoldDB" id="A0A4Q8B9G9"/>
<feature type="transmembrane region" description="Helical" evidence="1">
    <location>
        <begin position="428"/>
        <end position="447"/>
    </location>
</feature>
<feature type="transmembrane region" description="Helical" evidence="1">
    <location>
        <begin position="328"/>
        <end position="349"/>
    </location>
</feature>
<feature type="transmembrane region" description="Helical" evidence="1">
    <location>
        <begin position="456"/>
        <end position="473"/>
    </location>
</feature>
<keyword evidence="1" id="KW-0812">Transmembrane</keyword>